<reference evidence="2 3" key="1">
    <citation type="submission" date="2024-09" db="EMBL/GenBank/DDBJ databases">
        <title>Chromosome-scale assembly of Riccia fluitans.</title>
        <authorList>
            <person name="Paukszto L."/>
            <person name="Sawicki J."/>
            <person name="Karawczyk K."/>
            <person name="Piernik-Szablinska J."/>
            <person name="Szczecinska M."/>
            <person name="Mazdziarz M."/>
        </authorList>
    </citation>
    <scope>NUCLEOTIDE SEQUENCE [LARGE SCALE GENOMIC DNA]</scope>
    <source>
        <strain evidence="2">Rf_01</strain>
        <tissue evidence="2">Aerial parts of the thallus</tissue>
    </source>
</reference>
<sequence>MEAVMLVEMGSPNPTSAGGGTFRSSGECTRMGSGVVKPEEHFPDKLNLNWRGPYKVVEVFDNGSVQLANMNDEMMGTRVNGHRVKKYIT</sequence>
<dbReference type="AlphaFoldDB" id="A0ABD1ZIU5"/>
<accession>A0ABD1ZIU5</accession>
<gene>
    <name evidence="2" type="ORF">R1flu_019502</name>
</gene>
<protein>
    <submittedName>
        <fullName evidence="2">Uncharacterized protein</fullName>
    </submittedName>
</protein>
<evidence type="ECO:0000313" key="2">
    <source>
        <dbReference type="EMBL" id="KAL2651374.1"/>
    </source>
</evidence>
<keyword evidence="3" id="KW-1185">Reference proteome</keyword>
<evidence type="ECO:0000256" key="1">
    <source>
        <dbReference type="SAM" id="MobiDB-lite"/>
    </source>
</evidence>
<feature type="compositionally biased region" description="Polar residues" evidence="1">
    <location>
        <begin position="12"/>
        <end position="27"/>
    </location>
</feature>
<organism evidence="2 3">
    <name type="scientific">Riccia fluitans</name>
    <dbReference type="NCBI Taxonomy" id="41844"/>
    <lineage>
        <taxon>Eukaryota</taxon>
        <taxon>Viridiplantae</taxon>
        <taxon>Streptophyta</taxon>
        <taxon>Embryophyta</taxon>
        <taxon>Marchantiophyta</taxon>
        <taxon>Marchantiopsida</taxon>
        <taxon>Marchantiidae</taxon>
        <taxon>Marchantiales</taxon>
        <taxon>Ricciaceae</taxon>
        <taxon>Riccia</taxon>
    </lineage>
</organism>
<evidence type="ECO:0000313" key="3">
    <source>
        <dbReference type="Proteomes" id="UP001605036"/>
    </source>
</evidence>
<name>A0ABD1ZIU5_9MARC</name>
<proteinExistence type="predicted"/>
<comment type="caution">
    <text evidence="2">The sequence shown here is derived from an EMBL/GenBank/DDBJ whole genome shotgun (WGS) entry which is preliminary data.</text>
</comment>
<dbReference type="EMBL" id="JBHFFA010000001">
    <property type="protein sequence ID" value="KAL2651374.1"/>
    <property type="molecule type" value="Genomic_DNA"/>
</dbReference>
<feature type="region of interest" description="Disordered" evidence="1">
    <location>
        <begin position="1"/>
        <end position="36"/>
    </location>
</feature>
<dbReference type="Proteomes" id="UP001605036">
    <property type="component" value="Unassembled WGS sequence"/>
</dbReference>